<accession>A0A165ESR9</accession>
<dbReference type="Proteomes" id="UP000076871">
    <property type="component" value="Unassembled WGS sequence"/>
</dbReference>
<evidence type="ECO:0000313" key="2">
    <source>
        <dbReference type="EMBL" id="KZT07681.1"/>
    </source>
</evidence>
<feature type="region of interest" description="Disordered" evidence="1">
    <location>
        <begin position="371"/>
        <end position="445"/>
    </location>
</feature>
<feature type="compositionally biased region" description="Basic residues" evidence="1">
    <location>
        <begin position="141"/>
        <end position="155"/>
    </location>
</feature>
<feature type="region of interest" description="Disordered" evidence="1">
    <location>
        <begin position="1"/>
        <end position="28"/>
    </location>
</feature>
<proteinExistence type="predicted"/>
<sequence>MSSTRTMLHQHSGYDHDGARSSPSSLPIPIVRSASESALSYRPRLRFGITDALEESLLTPVTHRQRPALAEISHQTTNRGRVARDAVPREPFPGAPMNESLLSSGHIFSRPETRSLPTRRLSRSSSATRSTGRESRLTESHRRHRSQSRSRSRSRTKGDDAVSSLSLLKPGQWFYTTEGLTRGDLSPSKSSYSVAETVLPRPQTPTPEAKRPRFQSGIPHISTLSTTSEKDDISEIIYRSPARLPLDEIPRPTTPRPSLSVFGEHGDHTGRASSSSLAALSTTAQADAEDLPGSMYHIHNVSHPSQTAGELVIAQSRTSSSIITPSPLPRNSSPFKFFVDDDIDLDEDEWSAGMSGPPRIPTLSVRAKELVMPRSPDIPPIGSGRKVRKGPKGGRPEGSGSTSQKEGSPTPPEQEYHRPVSVYVPSPLNPTRQLPDPLPSPVKARYSSYDRPAIVPRNRLDCNEGICGPCWQCLHTSPVWHVWMNNYIRSRRWSEPSGTAPTF</sequence>
<feature type="region of interest" description="Disordered" evidence="1">
    <location>
        <begin position="66"/>
        <end position="163"/>
    </location>
</feature>
<dbReference type="RefSeq" id="XP_040765421.1">
    <property type="nucleotide sequence ID" value="XM_040901155.1"/>
</dbReference>
<name>A0A165ESR9_9APHY</name>
<dbReference type="InParanoid" id="A0A165ESR9"/>
<dbReference type="GeneID" id="63818187"/>
<dbReference type="EMBL" id="KV427618">
    <property type="protein sequence ID" value="KZT07681.1"/>
    <property type="molecule type" value="Genomic_DNA"/>
</dbReference>
<dbReference type="AlphaFoldDB" id="A0A165ESR9"/>
<protein>
    <submittedName>
        <fullName evidence="2">Uncharacterized protein</fullName>
    </submittedName>
</protein>
<feature type="region of interest" description="Disordered" evidence="1">
    <location>
        <begin position="178"/>
        <end position="214"/>
    </location>
</feature>
<evidence type="ECO:0000313" key="3">
    <source>
        <dbReference type="Proteomes" id="UP000076871"/>
    </source>
</evidence>
<reference evidence="2 3" key="1">
    <citation type="journal article" date="2016" name="Mol. Biol. Evol.">
        <title>Comparative Genomics of Early-Diverging Mushroom-Forming Fungi Provides Insights into the Origins of Lignocellulose Decay Capabilities.</title>
        <authorList>
            <person name="Nagy L.G."/>
            <person name="Riley R."/>
            <person name="Tritt A."/>
            <person name="Adam C."/>
            <person name="Daum C."/>
            <person name="Floudas D."/>
            <person name="Sun H."/>
            <person name="Yadav J.S."/>
            <person name="Pangilinan J."/>
            <person name="Larsson K.H."/>
            <person name="Matsuura K."/>
            <person name="Barry K."/>
            <person name="Labutti K."/>
            <person name="Kuo R."/>
            <person name="Ohm R.A."/>
            <person name="Bhattacharya S.S."/>
            <person name="Shirouzu T."/>
            <person name="Yoshinaga Y."/>
            <person name="Martin F.M."/>
            <person name="Grigoriev I.V."/>
            <person name="Hibbett D.S."/>
        </authorList>
    </citation>
    <scope>NUCLEOTIDE SEQUENCE [LARGE SCALE GENOMIC DNA]</scope>
    <source>
        <strain evidence="2 3">93-53</strain>
    </source>
</reference>
<organism evidence="2 3">
    <name type="scientific">Laetiporus sulphureus 93-53</name>
    <dbReference type="NCBI Taxonomy" id="1314785"/>
    <lineage>
        <taxon>Eukaryota</taxon>
        <taxon>Fungi</taxon>
        <taxon>Dikarya</taxon>
        <taxon>Basidiomycota</taxon>
        <taxon>Agaricomycotina</taxon>
        <taxon>Agaricomycetes</taxon>
        <taxon>Polyporales</taxon>
        <taxon>Laetiporus</taxon>
    </lineage>
</organism>
<feature type="compositionally biased region" description="Low complexity" evidence="1">
    <location>
        <begin position="114"/>
        <end position="130"/>
    </location>
</feature>
<evidence type="ECO:0000256" key="1">
    <source>
        <dbReference type="SAM" id="MobiDB-lite"/>
    </source>
</evidence>
<gene>
    <name evidence="2" type="ORF">LAESUDRAFT_101484</name>
</gene>
<keyword evidence="3" id="KW-1185">Reference proteome</keyword>
<feature type="compositionally biased region" description="Basic and acidic residues" evidence="1">
    <location>
        <begin position="131"/>
        <end position="140"/>
    </location>
</feature>